<evidence type="ECO:0000313" key="2">
    <source>
        <dbReference type="Proteomes" id="UP000193240"/>
    </source>
</evidence>
<dbReference type="Proteomes" id="UP000193240">
    <property type="component" value="Unassembled WGS sequence"/>
</dbReference>
<evidence type="ECO:0008006" key="3">
    <source>
        <dbReference type="Google" id="ProtNLM"/>
    </source>
</evidence>
<accession>A0A1Y2LPT0</accession>
<reference evidence="1 2" key="1">
    <citation type="journal article" date="2017" name="Genome Announc.">
        <title>Genome sequence of the saprophytic ascomycete Epicoccum nigrum ICMP 19927 strain isolated from New Zealand.</title>
        <authorList>
            <person name="Fokin M."/>
            <person name="Fleetwood D."/>
            <person name="Weir B.S."/>
            <person name="Villas-Boas S.G."/>
        </authorList>
    </citation>
    <scope>NUCLEOTIDE SEQUENCE [LARGE SCALE GENOMIC DNA]</scope>
    <source>
        <strain evidence="1 2">ICMP 19927</strain>
    </source>
</reference>
<proteinExistence type="predicted"/>
<evidence type="ECO:0000313" key="1">
    <source>
        <dbReference type="EMBL" id="OSS45599.1"/>
    </source>
</evidence>
<sequence length="364" mass="41886">MSGYHHSPVKVHDACDKFFSIAELVQMFLDECSANVLLNCARVCSDWNQIIRGTDLLQEHLFSKPAVSGLGSCRKLNPILQSHFAPILCPDLRRTGMSVEDISRKLETGSPCTYADIATLAWTQDSSIDAPKRQAFTRPEASWRKMLVSQPPLRSIDWWHEWLYDENATDDDASGATRRCFSEEAVDVDGWGHQDQSREYVTLGMLWDLVEGRLARGCLVRVHYFLEGKAVEDDPFATEAERRYIAANDSQRRYEPSTPRVKISTQQIWNRVPWNKAGFDMTARQWVDMPLRAEHVAYGDGFNALRADCKEDWRWLYAPTPKERKSGQWRNQRYRFSQSERFHWYELGGESSGMVGRDQPSVPP</sequence>
<organism evidence="1 2">
    <name type="scientific">Epicoccum nigrum</name>
    <name type="common">Soil fungus</name>
    <name type="synonym">Epicoccum purpurascens</name>
    <dbReference type="NCBI Taxonomy" id="105696"/>
    <lineage>
        <taxon>Eukaryota</taxon>
        <taxon>Fungi</taxon>
        <taxon>Dikarya</taxon>
        <taxon>Ascomycota</taxon>
        <taxon>Pezizomycotina</taxon>
        <taxon>Dothideomycetes</taxon>
        <taxon>Pleosporomycetidae</taxon>
        <taxon>Pleosporales</taxon>
        <taxon>Pleosporineae</taxon>
        <taxon>Didymellaceae</taxon>
        <taxon>Epicoccum</taxon>
    </lineage>
</organism>
<dbReference type="EMBL" id="KZ107853">
    <property type="protein sequence ID" value="OSS45599.1"/>
    <property type="molecule type" value="Genomic_DNA"/>
</dbReference>
<dbReference type="InParanoid" id="A0A1Y2LPT0"/>
<name>A0A1Y2LPT0_EPING</name>
<keyword evidence="2" id="KW-1185">Reference proteome</keyword>
<dbReference type="STRING" id="105696.A0A1Y2LPT0"/>
<dbReference type="AlphaFoldDB" id="A0A1Y2LPT0"/>
<protein>
    <recommendedName>
        <fullName evidence="3">F-box domain-containing protein</fullName>
    </recommendedName>
</protein>
<gene>
    <name evidence="1" type="ORF">B5807_09440</name>
</gene>
<dbReference type="OMA" id="WHQDESE"/>